<evidence type="ECO:0000313" key="1">
    <source>
        <dbReference type="EMBL" id="SFG95673.1"/>
    </source>
</evidence>
<reference evidence="2" key="1">
    <citation type="submission" date="2016-10" db="EMBL/GenBank/DDBJ databases">
        <authorList>
            <person name="Varghese N."/>
            <person name="Submissions S."/>
        </authorList>
    </citation>
    <scope>NUCLEOTIDE SEQUENCE [LARGE SCALE GENOMIC DNA]</scope>
    <source>
        <strain evidence="2">ATCC 700379</strain>
    </source>
</reference>
<keyword evidence="2" id="KW-1185">Reference proteome</keyword>
<proteinExistence type="predicted"/>
<name>A0A1I2W2U2_9BACL</name>
<evidence type="ECO:0000313" key="2">
    <source>
        <dbReference type="Proteomes" id="UP000198752"/>
    </source>
</evidence>
<protein>
    <submittedName>
        <fullName evidence="1">Uncharacterized protein</fullName>
    </submittedName>
</protein>
<accession>A0A1I2W2U2</accession>
<dbReference type="Proteomes" id="UP000198752">
    <property type="component" value="Unassembled WGS sequence"/>
</dbReference>
<sequence length="124" mass="14482">MAKTISKETILKRINQFIDGEGYRKDYLADLLGKQPQTIYKQLSGKYQNVEQFAVDLAKVLNKRNTFFIEENFSYQPEIDDEQSVMYSLGSISQEGKKELGLIFTLCELIDIYDHKPYVDRLEE</sequence>
<dbReference type="SUPFAM" id="SSF47413">
    <property type="entry name" value="lambda repressor-like DNA-binding domains"/>
    <property type="match status" value="1"/>
</dbReference>
<dbReference type="RefSeq" id="WP_093674706.1">
    <property type="nucleotide sequence ID" value="NZ_FOOY01000034.1"/>
</dbReference>
<organism evidence="1 2">
    <name type="scientific">Sporolactobacillus nakayamae</name>
    <dbReference type="NCBI Taxonomy" id="269670"/>
    <lineage>
        <taxon>Bacteria</taxon>
        <taxon>Bacillati</taxon>
        <taxon>Bacillota</taxon>
        <taxon>Bacilli</taxon>
        <taxon>Bacillales</taxon>
        <taxon>Sporolactobacillaceae</taxon>
        <taxon>Sporolactobacillus</taxon>
    </lineage>
</organism>
<dbReference type="InterPro" id="IPR010982">
    <property type="entry name" value="Lambda_DNA-bd_dom_sf"/>
</dbReference>
<dbReference type="GO" id="GO:0003677">
    <property type="term" value="F:DNA binding"/>
    <property type="evidence" value="ECO:0007669"/>
    <property type="project" value="InterPro"/>
</dbReference>
<dbReference type="EMBL" id="FOOY01000034">
    <property type="protein sequence ID" value="SFG95673.1"/>
    <property type="molecule type" value="Genomic_DNA"/>
</dbReference>
<dbReference type="AlphaFoldDB" id="A0A1I2W2U2"/>
<dbReference type="STRING" id="269670.SAMN02982927_03378"/>
<gene>
    <name evidence="1" type="ORF">SAMN02982927_03378</name>
</gene>